<accession>A0A841FT68</accession>
<comment type="caution">
    <text evidence="3">The sequence shown here is derived from an EMBL/GenBank/DDBJ whole genome shotgun (WGS) entry which is preliminary data.</text>
</comment>
<dbReference type="RefSeq" id="WP_184789349.1">
    <property type="nucleotide sequence ID" value="NZ_BONT01000030.1"/>
</dbReference>
<sequence>MDPFHTLRRRRRVRDVLKTAFGITLTVIVCGLLITVGLARAGVIDLPVGDGGSDSAGPSDEASGPSSPFDGTPAAEFGTFAELKFPKAKATKRFGKNTVADALDTVRDMIEAGRVDWPSKPQKPAAFAKRFAPSQRDDIAEILGGSERLAYVSAILDGRSLVAEPRVTGSISVKEKLTANTVRVLEIRTNLVWAYGFDGPLLAPGDNLLVLNTQQVWQFGREGEVRPEDEGLWPADTGYFAQNIECGHFDDGFLSAYRADPAQYGEGTPSGDDPDAAFDPELDLSKVGDDCH</sequence>
<name>A0A841FT68_9ACTN</name>
<feature type="compositionally biased region" description="Acidic residues" evidence="1">
    <location>
        <begin position="272"/>
        <end position="282"/>
    </location>
</feature>
<reference evidence="3 4" key="1">
    <citation type="submission" date="2020-08" db="EMBL/GenBank/DDBJ databases">
        <title>Genomic Encyclopedia of Type Strains, Phase IV (KMG-IV): sequencing the most valuable type-strain genomes for metagenomic binning, comparative biology and taxonomic classification.</title>
        <authorList>
            <person name="Goeker M."/>
        </authorList>
    </citation>
    <scope>NUCLEOTIDE SEQUENCE [LARGE SCALE GENOMIC DNA]</scope>
    <source>
        <strain evidence="3 4">YIM 65646</strain>
    </source>
</reference>
<proteinExistence type="predicted"/>
<evidence type="ECO:0000313" key="4">
    <source>
        <dbReference type="Proteomes" id="UP000548476"/>
    </source>
</evidence>
<keyword evidence="2" id="KW-0812">Transmembrane</keyword>
<dbReference type="EMBL" id="JACHGT010000009">
    <property type="protein sequence ID" value="MBB6036507.1"/>
    <property type="molecule type" value="Genomic_DNA"/>
</dbReference>
<gene>
    <name evidence="3" type="ORF">HNR73_004378</name>
</gene>
<evidence type="ECO:0000313" key="3">
    <source>
        <dbReference type="EMBL" id="MBB6036507.1"/>
    </source>
</evidence>
<feature type="region of interest" description="Disordered" evidence="1">
    <location>
        <begin position="52"/>
        <end position="71"/>
    </location>
</feature>
<dbReference type="AlphaFoldDB" id="A0A841FT68"/>
<feature type="region of interest" description="Disordered" evidence="1">
    <location>
        <begin position="260"/>
        <end position="292"/>
    </location>
</feature>
<feature type="transmembrane region" description="Helical" evidence="2">
    <location>
        <begin position="20"/>
        <end position="39"/>
    </location>
</feature>
<keyword evidence="4" id="KW-1185">Reference proteome</keyword>
<protein>
    <submittedName>
        <fullName evidence="3">Uncharacterized protein</fullName>
    </submittedName>
</protein>
<dbReference type="Proteomes" id="UP000548476">
    <property type="component" value="Unassembled WGS sequence"/>
</dbReference>
<organism evidence="3 4">
    <name type="scientific">Phytomonospora endophytica</name>
    <dbReference type="NCBI Taxonomy" id="714109"/>
    <lineage>
        <taxon>Bacteria</taxon>
        <taxon>Bacillati</taxon>
        <taxon>Actinomycetota</taxon>
        <taxon>Actinomycetes</taxon>
        <taxon>Micromonosporales</taxon>
        <taxon>Micromonosporaceae</taxon>
        <taxon>Phytomonospora</taxon>
    </lineage>
</organism>
<feature type="compositionally biased region" description="Low complexity" evidence="1">
    <location>
        <begin position="55"/>
        <end position="64"/>
    </location>
</feature>
<feature type="compositionally biased region" description="Basic and acidic residues" evidence="1">
    <location>
        <begin position="283"/>
        <end position="292"/>
    </location>
</feature>
<evidence type="ECO:0000256" key="2">
    <source>
        <dbReference type="SAM" id="Phobius"/>
    </source>
</evidence>
<keyword evidence="2" id="KW-0472">Membrane</keyword>
<evidence type="ECO:0000256" key="1">
    <source>
        <dbReference type="SAM" id="MobiDB-lite"/>
    </source>
</evidence>
<keyword evidence="2" id="KW-1133">Transmembrane helix</keyword>